<proteinExistence type="predicted"/>
<name>A0A0K1Q8P1_9BACT</name>
<evidence type="ECO:0000313" key="1">
    <source>
        <dbReference type="EMBL" id="AKV02113.1"/>
    </source>
</evidence>
<organism evidence="1 2">
    <name type="scientific">Labilithrix luteola</name>
    <dbReference type="NCBI Taxonomy" id="1391654"/>
    <lineage>
        <taxon>Bacteria</taxon>
        <taxon>Pseudomonadati</taxon>
        <taxon>Myxococcota</taxon>
        <taxon>Polyangia</taxon>
        <taxon>Polyangiales</taxon>
        <taxon>Labilitrichaceae</taxon>
        <taxon>Labilithrix</taxon>
    </lineage>
</organism>
<sequence>MRACLKRCLKKRGIGRTTDERLTNHYGTKRPIRAQLSASQ</sequence>
<reference evidence="1 2" key="1">
    <citation type="submission" date="2015-08" db="EMBL/GenBank/DDBJ databases">
        <authorList>
            <person name="Babu N.S."/>
            <person name="Beckwith C.J."/>
            <person name="Beseler K.G."/>
            <person name="Brison A."/>
            <person name="Carone J.V."/>
            <person name="Caskin T.P."/>
            <person name="Diamond M."/>
            <person name="Durham M.E."/>
            <person name="Foxe J.M."/>
            <person name="Go M."/>
            <person name="Henderson B.A."/>
            <person name="Jones I.B."/>
            <person name="McGettigan J.A."/>
            <person name="Micheletti S.J."/>
            <person name="Nasrallah M.E."/>
            <person name="Ortiz D."/>
            <person name="Piller C.R."/>
            <person name="Privatt S.R."/>
            <person name="Schneider S.L."/>
            <person name="Sharp S."/>
            <person name="Smith T.C."/>
            <person name="Stanton J.D."/>
            <person name="Ullery H.E."/>
            <person name="Wilson R.J."/>
            <person name="Serrano M.G."/>
            <person name="Buck G."/>
            <person name="Lee V."/>
            <person name="Wang Y."/>
            <person name="Carvalho R."/>
            <person name="Voegtly L."/>
            <person name="Shi R."/>
            <person name="Duckworth R."/>
            <person name="Johnson A."/>
            <person name="Loviza R."/>
            <person name="Walstead R."/>
            <person name="Shah Z."/>
            <person name="Kiflezghi M."/>
            <person name="Wade K."/>
            <person name="Ball S.L."/>
            <person name="Bradley K.W."/>
            <person name="Asai D.J."/>
            <person name="Bowman C.A."/>
            <person name="Russell D.A."/>
            <person name="Pope W.H."/>
            <person name="Jacobs-Sera D."/>
            <person name="Hendrix R.W."/>
            <person name="Hatfull G.F."/>
        </authorList>
    </citation>
    <scope>NUCLEOTIDE SEQUENCE [LARGE SCALE GENOMIC DNA]</scope>
    <source>
        <strain evidence="1 2">DSM 27648</strain>
    </source>
</reference>
<keyword evidence="2" id="KW-1185">Reference proteome</keyword>
<gene>
    <name evidence="1" type="ORF">AKJ09_08776</name>
</gene>
<dbReference type="KEGG" id="llu:AKJ09_08776"/>
<dbReference type="Proteomes" id="UP000064967">
    <property type="component" value="Chromosome"/>
</dbReference>
<evidence type="ECO:0000313" key="2">
    <source>
        <dbReference type="Proteomes" id="UP000064967"/>
    </source>
</evidence>
<dbReference type="EMBL" id="CP012333">
    <property type="protein sequence ID" value="AKV02113.1"/>
    <property type="molecule type" value="Genomic_DNA"/>
</dbReference>
<dbReference type="AlphaFoldDB" id="A0A0K1Q8P1"/>
<accession>A0A0K1Q8P1</accession>
<protein>
    <submittedName>
        <fullName evidence="1">Uncharacterized protein</fullName>
    </submittedName>
</protein>